<feature type="region of interest" description="Disordered" evidence="6">
    <location>
        <begin position="1"/>
        <end position="69"/>
    </location>
</feature>
<dbReference type="Proteomes" id="UP001458880">
    <property type="component" value="Unassembled WGS sequence"/>
</dbReference>
<evidence type="ECO:0000256" key="2">
    <source>
        <dbReference type="ARBA" id="ARBA00022574"/>
    </source>
</evidence>
<name>A0AAW1KID2_POPJA</name>
<dbReference type="Pfam" id="PF00400">
    <property type="entry name" value="WD40"/>
    <property type="match status" value="5"/>
</dbReference>
<dbReference type="Gene3D" id="2.130.10.10">
    <property type="entry name" value="YVTN repeat-like/Quinoprotein amine dehydrogenase"/>
    <property type="match status" value="1"/>
</dbReference>
<evidence type="ECO:0000256" key="5">
    <source>
        <dbReference type="PROSITE-ProRule" id="PRU00221"/>
    </source>
</evidence>
<evidence type="ECO:0000313" key="7">
    <source>
        <dbReference type="EMBL" id="KAK9718875.1"/>
    </source>
</evidence>
<dbReference type="EMBL" id="JASPKY010000224">
    <property type="protein sequence ID" value="KAK9718875.1"/>
    <property type="molecule type" value="Genomic_DNA"/>
</dbReference>
<dbReference type="InterPro" id="IPR015943">
    <property type="entry name" value="WD40/YVTN_repeat-like_dom_sf"/>
</dbReference>
<feature type="repeat" description="WD" evidence="5">
    <location>
        <begin position="187"/>
        <end position="228"/>
    </location>
</feature>
<reference evidence="7 8" key="1">
    <citation type="journal article" date="2024" name="BMC Genomics">
        <title>De novo assembly and annotation of Popillia japonica's genome with initial clues to its potential as an invasive pest.</title>
        <authorList>
            <person name="Cucini C."/>
            <person name="Boschi S."/>
            <person name="Funari R."/>
            <person name="Cardaioli E."/>
            <person name="Iannotti N."/>
            <person name="Marturano G."/>
            <person name="Paoli F."/>
            <person name="Bruttini M."/>
            <person name="Carapelli A."/>
            <person name="Frati F."/>
            <person name="Nardi F."/>
        </authorList>
    </citation>
    <scope>NUCLEOTIDE SEQUENCE [LARGE SCALE GENOMIC DNA]</scope>
    <source>
        <strain evidence="7">DMR45628</strain>
    </source>
</reference>
<evidence type="ECO:0000313" key="8">
    <source>
        <dbReference type="Proteomes" id="UP001458880"/>
    </source>
</evidence>
<dbReference type="PANTHER" id="PTHR19865">
    <property type="entry name" value="U3 SMALL NUCLEOLAR RNA INTERACTING PROTEIN 2"/>
    <property type="match status" value="1"/>
</dbReference>
<proteinExistence type="predicted"/>
<protein>
    <submittedName>
        <fullName evidence="7">WD domain, G-beta repeat</fullName>
    </submittedName>
</protein>
<dbReference type="PRINTS" id="PR00320">
    <property type="entry name" value="GPROTEINBRPT"/>
</dbReference>
<accession>A0AAW1KID2</accession>
<feature type="compositionally biased region" description="Basic and acidic residues" evidence="6">
    <location>
        <begin position="46"/>
        <end position="60"/>
    </location>
</feature>
<dbReference type="PROSITE" id="PS50082">
    <property type="entry name" value="WD_REPEATS_2"/>
    <property type="match status" value="3"/>
</dbReference>
<organism evidence="7 8">
    <name type="scientific">Popillia japonica</name>
    <name type="common">Japanese beetle</name>
    <dbReference type="NCBI Taxonomy" id="7064"/>
    <lineage>
        <taxon>Eukaryota</taxon>
        <taxon>Metazoa</taxon>
        <taxon>Ecdysozoa</taxon>
        <taxon>Arthropoda</taxon>
        <taxon>Hexapoda</taxon>
        <taxon>Insecta</taxon>
        <taxon>Pterygota</taxon>
        <taxon>Neoptera</taxon>
        <taxon>Endopterygota</taxon>
        <taxon>Coleoptera</taxon>
        <taxon>Polyphaga</taxon>
        <taxon>Scarabaeiformia</taxon>
        <taxon>Scarabaeidae</taxon>
        <taxon>Rutelinae</taxon>
        <taxon>Popillia</taxon>
    </lineage>
</organism>
<dbReference type="CDD" id="cd00200">
    <property type="entry name" value="WD40"/>
    <property type="match status" value="1"/>
</dbReference>
<keyword evidence="4" id="KW-0539">Nucleus</keyword>
<feature type="repeat" description="WD" evidence="5">
    <location>
        <begin position="229"/>
        <end position="270"/>
    </location>
</feature>
<dbReference type="InterPro" id="IPR001680">
    <property type="entry name" value="WD40_rpt"/>
</dbReference>
<dbReference type="SMART" id="SM00320">
    <property type="entry name" value="WD40"/>
    <property type="match status" value="7"/>
</dbReference>
<sequence>MSFFIKRGKQKLANSKYSKDTSKKRRLNNKFKGNSEEEELTSSSDDEGKGEINHENNKDDEISDNENETAQEKKLRLAKIYLEEITKREKEKLEYDGDVAKILKEDHLKSIGRFQTQIADKYKGADLSNAKIMKCKNHRGCITCLCLTNKYIFTGSKDGTVVKWSLDETKKLDYIPYAKHHVVSNKVTGHSKTITALVVSTDEKFLVISDGTRDIQIWNPDTLKHIETLKGHQSTVTGLVFRKNTHTLYSCSKDRSVKVWSLDEMAYVETLYGHQNQITSIDALTREKAVTSGGMDGTIRVWKIVEESQLIYNGPTDCIDLVKLINEETFVSGSADGALNVWGVNKKKPLCTYSAAHGCDPVTNQAYWICSIATLINTDLIASGSQNGYINVWKLGSHFRSLNLLFKIEVLGFINDLSFTEDGKFLIAAVGGEHKLGRWTVFKDVKSSILKIPLIIE</sequence>
<keyword evidence="8" id="KW-1185">Reference proteome</keyword>
<dbReference type="SUPFAM" id="SSF50978">
    <property type="entry name" value="WD40 repeat-like"/>
    <property type="match status" value="1"/>
</dbReference>
<keyword evidence="3" id="KW-0677">Repeat</keyword>
<evidence type="ECO:0000256" key="3">
    <source>
        <dbReference type="ARBA" id="ARBA00022737"/>
    </source>
</evidence>
<dbReference type="InterPro" id="IPR039241">
    <property type="entry name" value="Rrp9-like"/>
</dbReference>
<dbReference type="InterPro" id="IPR036322">
    <property type="entry name" value="WD40_repeat_dom_sf"/>
</dbReference>
<dbReference type="GO" id="GO:0032040">
    <property type="term" value="C:small-subunit processome"/>
    <property type="evidence" value="ECO:0007669"/>
    <property type="project" value="TreeGrafter"/>
</dbReference>
<gene>
    <name evidence="7" type="ORF">QE152_g22996</name>
</gene>
<dbReference type="InterPro" id="IPR020472">
    <property type="entry name" value="WD40_PAC1"/>
</dbReference>
<feature type="repeat" description="WD" evidence="5">
    <location>
        <begin position="271"/>
        <end position="312"/>
    </location>
</feature>
<dbReference type="FunFam" id="2.130.10.10:FF:000509">
    <property type="entry name" value="U3 small nucleolar RNA-interacting protein"/>
    <property type="match status" value="1"/>
</dbReference>
<evidence type="ECO:0000256" key="4">
    <source>
        <dbReference type="ARBA" id="ARBA00023242"/>
    </source>
</evidence>
<evidence type="ECO:0000256" key="1">
    <source>
        <dbReference type="ARBA" id="ARBA00004123"/>
    </source>
</evidence>
<comment type="caution">
    <text evidence="7">The sequence shown here is derived from an EMBL/GenBank/DDBJ whole genome shotgun (WGS) entry which is preliminary data.</text>
</comment>
<dbReference type="AlphaFoldDB" id="A0AAW1KID2"/>
<dbReference type="PANTHER" id="PTHR19865:SF0">
    <property type="entry name" value="U3 SMALL NUCLEOLAR RNA-INTERACTING PROTEIN 2"/>
    <property type="match status" value="1"/>
</dbReference>
<keyword evidence="2 5" id="KW-0853">WD repeat</keyword>
<dbReference type="GO" id="GO:0034511">
    <property type="term" value="F:U3 snoRNA binding"/>
    <property type="evidence" value="ECO:0007669"/>
    <property type="project" value="InterPro"/>
</dbReference>
<evidence type="ECO:0000256" key="6">
    <source>
        <dbReference type="SAM" id="MobiDB-lite"/>
    </source>
</evidence>
<dbReference type="PROSITE" id="PS50294">
    <property type="entry name" value="WD_REPEATS_REGION"/>
    <property type="match status" value="2"/>
</dbReference>
<comment type="subcellular location">
    <subcellularLocation>
        <location evidence="1">Nucleus</location>
    </subcellularLocation>
</comment>
<feature type="compositionally biased region" description="Basic residues" evidence="6">
    <location>
        <begin position="1"/>
        <end position="10"/>
    </location>
</feature>